<dbReference type="Gene3D" id="3.40.50.150">
    <property type="entry name" value="Vaccinia Virus protein VP39"/>
    <property type="match status" value="1"/>
</dbReference>
<dbReference type="Pfam" id="PF13847">
    <property type="entry name" value="Methyltransf_31"/>
    <property type="match status" value="1"/>
</dbReference>
<evidence type="ECO:0000256" key="2">
    <source>
        <dbReference type="ARBA" id="ARBA00022603"/>
    </source>
</evidence>
<name>A0ABP0HAB8_9DINO</name>
<reference evidence="6 7" key="1">
    <citation type="submission" date="2024-02" db="EMBL/GenBank/DDBJ databases">
        <authorList>
            <person name="Chen Y."/>
            <person name="Shah S."/>
            <person name="Dougan E. K."/>
            <person name="Thang M."/>
            <person name="Chan C."/>
        </authorList>
    </citation>
    <scope>NUCLEOTIDE SEQUENCE [LARGE SCALE GENOMIC DNA]</scope>
</reference>
<dbReference type="SUPFAM" id="SSF53335">
    <property type="entry name" value="S-adenosyl-L-methionine-dependent methyltransferases"/>
    <property type="match status" value="1"/>
</dbReference>
<comment type="similarity">
    <text evidence="1">Belongs to the ANT/ATPSC lysine N-methyltransferase family.</text>
</comment>
<keyword evidence="2" id="KW-0489">Methyltransferase</keyword>
<evidence type="ECO:0000256" key="1">
    <source>
        <dbReference type="ARBA" id="ARBA00010633"/>
    </source>
</evidence>
<evidence type="ECO:0000259" key="5">
    <source>
        <dbReference type="Pfam" id="PF13847"/>
    </source>
</evidence>
<proteinExistence type="inferred from homology"/>
<keyword evidence="4" id="KW-0949">S-adenosyl-L-methionine</keyword>
<evidence type="ECO:0000256" key="3">
    <source>
        <dbReference type="ARBA" id="ARBA00022679"/>
    </source>
</evidence>
<keyword evidence="7" id="KW-1185">Reference proteome</keyword>
<dbReference type="Proteomes" id="UP001642484">
    <property type="component" value="Unassembled WGS sequence"/>
</dbReference>
<comment type="caution">
    <text evidence="6">The sequence shown here is derived from an EMBL/GenBank/DDBJ whole genome shotgun (WGS) entry which is preliminary data.</text>
</comment>
<dbReference type="CDD" id="cd02440">
    <property type="entry name" value="AdoMet_MTases"/>
    <property type="match status" value="1"/>
</dbReference>
<evidence type="ECO:0000313" key="6">
    <source>
        <dbReference type="EMBL" id="CAK8985775.1"/>
    </source>
</evidence>
<feature type="domain" description="Methyltransferase" evidence="5">
    <location>
        <begin position="48"/>
        <end position="104"/>
    </location>
</feature>
<protein>
    <recommendedName>
        <fullName evidence="5">Methyltransferase domain-containing protein</fullName>
    </recommendedName>
</protein>
<dbReference type="PANTHER" id="PTHR13610">
    <property type="entry name" value="METHYLTRANSFERASE DOMAIN-CONTAINING PROTEIN"/>
    <property type="match status" value="1"/>
</dbReference>
<sequence length="219" mass="23755">MGSTMDLSDVTFLPKAPYAGKFVPLITCPQVAHEQACALAKVGPEDMACDLGCGLGGWCIEAAKCGAHALGLDINLHHLRQAEANAELAGVASMCTFRECDFTAPSFEVPVEVTVLFAYLLPWALEYLEPQLQRFVERGGRLVSFQFHPVNFKASKVSLFGALKLYRSCSESEGGECDAEDQCYPTFSVSLVSVCAGETDQCGPKWWPSTPWTEGSDSR</sequence>
<dbReference type="InterPro" id="IPR029063">
    <property type="entry name" value="SAM-dependent_MTases_sf"/>
</dbReference>
<accession>A0ABP0HAB8</accession>
<dbReference type="InterPro" id="IPR025714">
    <property type="entry name" value="Methyltranfer_dom"/>
</dbReference>
<organism evidence="6 7">
    <name type="scientific">Durusdinium trenchii</name>
    <dbReference type="NCBI Taxonomy" id="1381693"/>
    <lineage>
        <taxon>Eukaryota</taxon>
        <taxon>Sar</taxon>
        <taxon>Alveolata</taxon>
        <taxon>Dinophyceae</taxon>
        <taxon>Suessiales</taxon>
        <taxon>Symbiodiniaceae</taxon>
        <taxon>Durusdinium</taxon>
    </lineage>
</organism>
<keyword evidence="3" id="KW-0808">Transferase</keyword>
<dbReference type="EMBL" id="CAXAMN010000003">
    <property type="protein sequence ID" value="CAK8985775.1"/>
    <property type="molecule type" value="Genomic_DNA"/>
</dbReference>
<dbReference type="InterPro" id="IPR026170">
    <property type="entry name" value="FAM173A/B"/>
</dbReference>
<gene>
    <name evidence="6" type="ORF">CCMP2556_LOCUS268</name>
</gene>
<dbReference type="PANTHER" id="PTHR13610:SF11">
    <property type="entry name" value="METHYLTRANSFERASE DOMAIN-CONTAINING PROTEIN"/>
    <property type="match status" value="1"/>
</dbReference>
<evidence type="ECO:0000256" key="4">
    <source>
        <dbReference type="ARBA" id="ARBA00022691"/>
    </source>
</evidence>
<evidence type="ECO:0000313" key="7">
    <source>
        <dbReference type="Proteomes" id="UP001642484"/>
    </source>
</evidence>